<comment type="caution">
    <text evidence="1">The sequence shown here is derived from an EMBL/GenBank/DDBJ whole genome shotgun (WGS) entry which is preliminary data.</text>
</comment>
<accession>A0A7J6N150</accession>
<evidence type="ECO:0000313" key="2">
    <source>
        <dbReference type="Proteomes" id="UP000541610"/>
    </source>
</evidence>
<feature type="non-terminal residue" evidence="1">
    <location>
        <position position="1"/>
    </location>
</feature>
<protein>
    <submittedName>
        <fullName evidence="1">Uncharacterized protein</fullName>
    </submittedName>
</protein>
<dbReference type="AlphaFoldDB" id="A0A7J6N150"/>
<name>A0A7J6N150_PEROL</name>
<dbReference type="OrthoDB" id="10433643at2759"/>
<reference evidence="1 2" key="1">
    <citation type="submission" date="2020-04" db="EMBL/GenBank/DDBJ databases">
        <title>Perkinsus olseni comparative genomics.</title>
        <authorList>
            <person name="Bogema D.R."/>
        </authorList>
    </citation>
    <scope>NUCLEOTIDE SEQUENCE [LARGE SCALE GENOMIC DNA]</scope>
    <source>
        <strain evidence="1">00978-12</strain>
    </source>
</reference>
<evidence type="ECO:0000313" key="1">
    <source>
        <dbReference type="EMBL" id="KAF4677344.1"/>
    </source>
</evidence>
<gene>
    <name evidence="1" type="ORF">FOZ60_017365</name>
</gene>
<dbReference type="EMBL" id="JABANP010000988">
    <property type="protein sequence ID" value="KAF4677344.1"/>
    <property type="molecule type" value="Genomic_DNA"/>
</dbReference>
<proteinExistence type="predicted"/>
<sequence length="68" mass="7966">AKVFTKEFFDKFDTGFRNYEAGEWEIAYSMLSVSEKLLASEGYVDGPSASLKRHMDRYDRNFLRSYHG</sequence>
<organism evidence="1 2">
    <name type="scientific">Perkinsus olseni</name>
    <name type="common">Perkinsus atlanticus</name>
    <dbReference type="NCBI Taxonomy" id="32597"/>
    <lineage>
        <taxon>Eukaryota</taxon>
        <taxon>Sar</taxon>
        <taxon>Alveolata</taxon>
        <taxon>Perkinsozoa</taxon>
        <taxon>Perkinsea</taxon>
        <taxon>Perkinsida</taxon>
        <taxon>Perkinsidae</taxon>
        <taxon>Perkinsus</taxon>
    </lineage>
</organism>
<dbReference type="Proteomes" id="UP000541610">
    <property type="component" value="Unassembled WGS sequence"/>
</dbReference>